<keyword evidence="2 4" id="KW-0863">Zinc-finger</keyword>
<keyword evidence="1" id="KW-0479">Metal-binding</keyword>
<dbReference type="SUPFAM" id="SSF57850">
    <property type="entry name" value="RING/U-box"/>
    <property type="match status" value="1"/>
</dbReference>
<dbReference type="Pfam" id="PF13445">
    <property type="entry name" value="zf-RING_UBOX"/>
    <property type="match status" value="1"/>
</dbReference>
<dbReference type="InterPro" id="IPR047153">
    <property type="entry name" value="TRIM45/56/19-like"/>
</dbReference>
<dbReference type="SMART" id="SM00184">
    <property type="entry name" value="RING"/>
    <property type="match status" value="1"/>
</dbReference>
<evidence type="ECO:0000256" key="2">
    <source>
        <dbReference type="ARBA" id="ARBA00022771"/>
    </source>
</evidence>
<name>A0A267FBI2_9PLAT</name>
<keyword evidence="7" id="KW-1185">Reference proteome</keyword>
<evidence type="ECO:0000256" key="3">
    <source>
        <dbReference type="ARBA" id="ARBA00022833"/>
    </source>
</evidence>
<accession>A0A267FBI2</accession>
<proteinExistence type="predicted"/>
<dbReference type="InterPro" id="IPR027370">
    <property type="entry name" value="Znf-RING_euk"/>
</dbReference>
<dbReference type="STRING" id="282301.A0A267FBI2"/>
<dbReference type="PANTHER" id="PTHR25462">
    <property type="entry name" value="BONUS, ISOFORM C-RELATED"/>
    <property type="match status" value="1"/>
</dbReference>
<dbReference type="Gene3D" id="3.30.40.10">
    <property type="entry name" value="Zinc/RING finger domain, C3HC4 (zinc finger)"/>
    <property type="match status" value="1"/>
</dbReference>
<reference evidence="6 7" key="1">
    <citation type="submission" date="2017-06" db="EMBL/GenBank/DDBJ databases">
        <title>A platform for efficient transgenesis in Macrostomum lignano, a flatworm model organism for stem cell research.</title>
        <authorList>
            <person name="Berezikov E."/>
        </authorList>
    </citation>
    <scope>NUCLEOTIDE SEQUENCE [LARGE SCALE GENOMIC DNA]</scope>
    <source>
        <strain evidence="6">DV1</strain>
        <tissue evidence="6">Whole organism</tissue>
    </source>
</reference>
<dbReference type="AlphaFoldDB" id="A0A267FBI2"/>
<evidence type="ECO:0000256" key="1">
    <source>
        <dbReference type="ARBA" id="ARBA00022723"/>
    </source>
</evidence>
<keyword evidence="3" id="KW-0862">Zinc</keyword>
<evidence type="ECO:0000259" key="5">
    <source>
        <dbReference type="PROSITE" id="PS50089"/>
    </source>
</evidence>
<dbReference type="InterPro" id="IPR013083">
    <property type="entry name" value="Znf_RING/FYVE/PHD"/>
</dbReference>
<dbReference type="PROSITE" id="PS00518">
    <property type="entry name" value="ZF_RING_1"/>
    <property type="match status" value="1"/>
</dbReference>
<feature type="domain" description="RING-type" evidence="5">
    <location>
        <begin position="12"/>
        <end position="53"/>
    </location>
</feature>
<dbReference type="InterPro" id="IPR001841">
    <property type="entry name" value="Znf_RING"/>
</dbReference>
<dbReference type="Proteomes" id="UP000215902">
    <property type="component" value="Unassembled WGS sequence"/>
</dbReference>
<gene>
    <name evidence="6" type="ORF">BOX15_Mlig025203g1</name>
</gene>
<sequence length="84" mass="9713">MQQAVRIRLLECGVCLDEIQEPRALDCLHSFCLRCLRGLPGADQARLSCPHCRRVTRKQPGELEKDFRIEQVNELYCLTWLVTA</sequence>
<organism evidence="6 7">
    <name type="scientific">Macrostomum lignano</name>
    <dbReference type="NCBI Taxonomy" id="282301"/>
    <lineage>
        <taxon>Eukaryota</taxon>
        <taxon>Metazoa</taxon>
        <taxon>Spiralia</taxon>
        <taxon>Lophotrochozoa</taxon>
        <taxon>Platyhelminthes</taxon>
        <taxon>Rhabditophora</taxon>
        <taxon>Macrostomorpha</taxon>
        <taxon>Macrostomida</taxon>
        <taxon>Macrostomidae</taxon>
        <taxon>Macrostomum</taxon>
    </lineage>
</organism>
<protein>
    <recommendedName>
        <fullName evidence="5">RING-type domain-containing protein</fullName>
    </recommendedName>
</protein>
<dbReference type="OrthoDB" id="9992988at2759"/>
<evidence type="ECO:0000313" key="6">
    <source>
        <dbReference type="EMBL" id="PAA71116.1"/>
    </source>
</evidence>
<dbReference type="GO" id="GO:0008270">
    <property type="term" value="F:zinc ion binding"/>
    <property type="evidence" value="ECO:0007669"/>
    <property type="project" value="UniProtKB-KW"/>
</dbReference>
<dbReference type="PROSITE" id="PS50089">
    <property type="entry name" value="ZF_RING_2"/>
    <property type="match status" value="1"/>
</dbReference>
<evidence type="ECO:0000256" key="4">
    <source>
        <dbReference type="PROSITE-ProRule" id="PRU00175"/>
    </source>
</evidence>
<dbReference type="EMBL" id="NIVC01001185">
    <property type="protein sequence ID" value="PAA71116.1"/>
    <property type="molecule type" value="Genomic_DNA"/>
</dbReference>
<evidence type="ECO:0000313" key="7">
    <source>
        <dbReference type="Proteomes" id="UP000215902"/>
    </source>
</evidence>
<dbReference type="PANTHER" id="PTHR25462:SF296">
    <property type="entry name" value="MEIOTIC P26, ISOFORM F"/>
    <property type="match status" value="1"/>
</dbReference>
<comment type="caution">
    <text evidence="6">The sequence shown here is derived from an EMBL/GenBank/DDBJ whole genome shotgun (WGS) entry which is preliminary data.</text>
</comment>
<dbReference type="InterPro" id="IPR017907">
    <property type="entry name" value="Znf_RING_CS"/>
</dbReference>